<evidence type="ECO:0000313" key="1">
    <source>
        <dbReference type="EMBL" id="ASZ74587.1"/>
    </source>
</evidence>
<dbReference type="EMBL" id="MF668280">
    <property type="protein sequence ID" value="ASZ74587.1"/>
    <property type="molecule type" value="Genomic_DNA"/>
</dbReference>
<accession>A0A249XS68</accession>
<proteinExistence type="predicted"/>
<organism evidence="1 2">
    <name type="scientific">Mycobacterium phage Phabba</name>
    <dbReference type="NCBI Taxonomy" id="2027899"/>
    <lineage>
        <taxon>Viruses</taxon>
        <taxon>Duplodnaviria</taxon>
        <taxon>Heunggongvirae</taxon>
        <taxon>Uroviricota</taxon>
        <taxon>Caudoviricetes</taxon>
        <taxon>Ceeclamvirinae</taxon>
        <taxon>Myrnavirus</taxon>
        <taxon>Myrnavirus phabba</taxon>
        <taxon>Myranavirus phabba</taxon>
    </lineage>
</organism>
<gene>
    <name evidence="1" type="ORF">SEA_PHABBA_12</name>
</gene>
<sequence length="68" mass="7541">MSNARNSLRTGQTVRINIFDGTDPDTRTWFGQENAEIIAPSKTPGIVIVRPFNSEDRIQVRIADIVAA</sequence>
<protein>
    <submittedName>
        <fullName evidence="1">Uncharacterized protein</fullName>
    </submittedName>
</protein>
<reference evidence="2" key="1">
    <citation type="submission" date="2017-08" db="EMBL/GenBank/DDBJ databases">
        <authorList>
            <person name="de Groot N.N."/>
        </authorList>
    </citation>
    <scope>NUCLEOTIDE SEQUENCE [LARGE SCALE GENOMIC DNA]</scope>
</reference>
<evidence type="ECO:0000313" key="2">
    <source>
        <dbReference type="Proteomes" id="UP000226037"/>
    </source>
</evidence>
<name>A0A249XS68_9CAUD</name>
<keyword evidence="2" id="KW-1185">Reference proteome</keyword>
<dbReference type="Proteomes" id="UP000226037">
    <property type="component" value="Segment"/>
</dbReference>